<dbReference type="InterPro" id="IPR036291">
    <property type="entry name" value="NAD(P)-bd_dom_sf"/>
</dbReference>
<dbReference type="InterPro" id="IPR020904">
    <property type="entry name" value="Sc_DH/Rdtase_CS"/>
</dbReference>
<dbReference type="WBParaSite" id="ACAC_0000272801-mRNA-1">
    <property type="protein sequence ID" value="ACAC_0000272801-mRNA-1"/>
    <property type="gene ID" value="ACAC_0000272801"/>
</dbReference>
<dbReference type="GO" id="GO:0008202">
    <property type="term" value="P:steroid metabolic process"/>
    <property type="evidence" value="ECO:0007669"/>
    <property type="project" value="TreeGrafter"/>
</dbReference>
<dbReference type="PANTHER" id="PTHR43313:SF7">
    <property type="entry name" value="17-BETA-HYDROXYSTEROID DEHYDROGENASE TYPE 6"/>
    <property type="match status" value="1"/>
</dbReference>
<dbReference type="PROSITE" id="PS00061">
    <property type="entry name" value="ADH_SHORT"/>
    <property type="match status" value="1"/>
</dbReference>
<protein>
    <submittedName>
        <fullName evidence="3">Retinol dehydrogenase 11</fullName>
    </submittedName>
</protein>
<name>A0A0K0CYK1_ANGCA</name>
<dbReference type="AlphaFoldDB" id="A0A0K0CYK1"/>
<keyword evidence="1" id="KW-0560">Oxidoreductase</keyword>
<organism evidence="2 3">
    <name type="scientific">Angiostrongylus cantonensis</name>
    <name type="common">Rat lungworm</name>
    <dbReference type="NCBI Taxonomy" id="6313"/>
    <lineage>
        <taxon>Eukaryota</taxon>
        <taxon>Metazoa</taxon>
        <taxon>Ecdysozoa</taxon>
        <taxon>Nematoda</taxon>
        <taxon>Chromadorea</taxon>
        <taxon>Rhabditida</taxon>
        <taxon>Rhabditina</taxon>
        <taxon>Rhabditomorpha</taxon>
        <taxon>Strongyloidea</taxon>
        <taxon>Metastrongylidae</taxon>
        <taxon>Angiostrongylus</taxon>
    </lineage>
</organism>
<dbReference type="Proteomes" id="UP000035642">
    <property type="component" value="Unassembled WGS sequence"/>
</dbReference>
<dbReference type="PANTHER" id="PTHR43313">
    <property type="entry name" value="SHORT-CHAIN DEHYDROGENASE/REDUCTASE FAMILY 9C"/>
    <property type="match status" value="1"/>
</dbReference>
<evidence type="ECO:0000313" key="3">
    <source>
        <dbReference type="WBParaSite" id="ACAC_0000272801-mRNA-1"/>
    </source>
</evidence>
<sequence length="250" mass="28393">LLLDKIRFLCKRSLFGFVDTAFETRKILGLHGVVNNAGVLGNTFFDDFLTIEDYKRTADVNLWGAIRIVQAFKPLVKGRIVTTTSICGRYALMGTGPYTVSKFALTGYCDTIRTELRLFGVSVHVLEPGFFTTHLTSRKNVEVGFLAALSCPEEVKLEYGKEFFYKMRKKTFWLLGLMSSRQINHVTEAYYHALTAVYPRARYHVGWDSILVFTPLSIFPTELQDLITRILLLVMKIPSPALVSQKVKSF</sequence>
<accession>A0A0K0CYK1</accession>
<proteinExistence type="predicted"/>
<dbReference type="GO" id="GO:0016491">
    <property type="term" value="F:oxidoreductase activity"/>
    <property type="evidence" value="ECO:0007669"/>
    <property type="project" value="UniProtKB-KW"/>
</dbReference>
<dbReference type="STRING" id="6313.A0A0K0CYK1"/>
<dbReference type="InterPro" id="IPR002347">
    <property type="entry name" value="SDR_fam"/>
</dbReference>
<keyword evidence="2" id="KW-1185">Reference proteome</keyword>
<reference evidence="3" key="2">
    <citation type="submission" date="2017-02" db="UniProtKB">
        <authorList>
            <consortium name="WormBaseParasite"/>
        </authorList>
    </citation>
    <scope>IDENTIFICATION</scope>
</reference>
<dbReference type="PRINTS" id="PR00081">
    <property type="entry name" value="GDHRDH"/>
</dbReference>
<dbReference type="SUPFAM" id="SSF51735">
    <property type="entry name" value="NAD(P)-binding Rossmann-fold domains"/>
    <property type="match status" value="1"/>
</dbReference>
<dbReference type="Gene3D" id="3.40.50.720">
    <property type="entry name" value="NAD(P)-binding Rossmann-like Domain"/>
    <property type="match status" value="1"/>
</dbReference>
<reference evidence="2" key="1">
    <citation type="submission" date="2012-09" db="EMBL/GenBank/DDBJ databases">
        <authorList>
            <person name="Martin A.A."/>
        </authorList>
    </citation>
    <scope>NUCLEOTIDE SEQUENCE</scope>
</reference>
<dbReference type="Pfam" id="PF00106">
    <property type="entry name" value="adh_short"/>
    <property type="match status" value="1"/>
</dbReference>
<evidence type="ECO:0000256" key="1">
    <source>
        <dbReference type="ARBA" id="ARBA00023002"/>
    </source>
</evidence>
<evidence type="ECO:0000313" key="2">
    <source>
        <dbReference type="Proteomes" id="UP000035642"/>
    </source>
</evidence>